<dbReference type="AlphaFoldDB" id="A0A6M1RIM2"/>
<dbReference type="InterPro" id="IPR011611">
    <property type="entry name" value="PfkB_dom"/>
</dbReference>
<dbReference type="SUPFAM" id="SSF53613">
    <property type="entry name" value="Ribokinase-like"/>
    <property type="match status" value="1"/>
</dbReference>
<dbReference type="GO" id="GO:0033785">
    <property type="term" value="F:heptose 7-phosphate kinase activity"/>
    <property type="evidence" value="ECO:0007669"/>
    <property type="project" value="TreeGrafter"/>
</dbReference>
<organism evidence="2 3">
    <name type="scientific">Limisphaera ngatamarikiensis</name>
    <dbReference type="NCBI Taxonomy" id="1324935"/>
    <lineage>
        <taxon>Bacteria</taxon>
        <taxon>Pseudomonadati</taxon>
        <taxon>Verrucomicrobiota</taxon>
        <taxon>Verrucomicrobiia</taxon>
        <taxon>Limisphaerales</taxon>
        <taxon>Limisphaeraceae</taxon>
        <taxon>Limisphaera</taxon>
    </lineage>
</organism>
<sequence>MREALSPDRIRELGRRYGKLRVAVVGDFALDRYLEIDPGLRERSLETGLPVYNVVRVRAQPGAAGTVVNNLVAAGVGSVFPVGFCGADGEGYELRRALAALPGVRLDGFLETADRRTFTYTKPLVVEAGRPPRELNRLDMKNWTPTPRRVREALAGRVRELAPQMDAVIVLHQVDRPGTGVVGSEVLRAVEAAVLQEPELLVLADSRTGMRGFPRVMWKMNLRELGLTLGRQRRLSGGRALVEAQRLAGRNGQPVVVTLGEEGLLGAWPTGEAWTVPALPVDGPIDVVGAGDAVSAHLVAALAAGALPWEALQMANAAAAVVIRKLGTTGTATLGEVERRLCRGRSPSRD</sequence>
<dbReference type="Pfam" id="PF00294">
    <property type="entry name" value="PfkB"/>
    <property type="match status" value="1"/>
</dbReference>
<reference evidence="2 3" key="1">
    <citation type="submission" date="2020-02" db="EMBL/GenBank/DDBJ databases">
        <title>Draft genome sequence of Limisphaera ngatamarikiensis NGM72.4T, a thermophilic Verrucomicrobia grouped in subdivision 3.</title>
        <authorList>
            <person name="Carere C.R."/>
            <person name="Steen J."/>
            <person name="Hugenholtz P."/>
            <person name="Stott M.B."/>
        </authorList>
    </citation>
    <scope>NUCLEOTIDE SEQUENCE [LARGE SCALE GENOMIC DNA]</scope>
    <source>
        <strain evidence="2 3">NGM72.4</strain>
    </source>
</reference>
<keyword evidence="2" id="KW-0418">Kinase</keyword>
<comment type="caution">
    <text evidence="2">The sequence shown here is derived from an EMBL/GenBank/DDBJ whole genome shotgun (WGS) entry which is preliminary data.</text>
</comment>
<evidence type="ECO:0000313" key="2">
    <source>
        <dbReference type="EMBL" id="NGO39908.1"/>
    </source>
</evidence>
<dbReference type="GO" id="GO:0033786">
    <property type="term" value="F:heptose-1-phosphate adenylyltransferase activity"/>
    <property type="evidence" value="ECO:0007669"/>
    <property type="project" value="TreeGrafter"/>
</dbReference>
<gene>
    <name evidence="2" type="ORF">G4L39_10965</name>
</gene>
<dbReference type="InterPro" id="IPR029056">
    <property type="entry name" value="Ribokinase-like"/>
</dbReference>
<feature type="domain" description="Carbohydrate kinase PfkB" evidence="1">
    <location>
        <begin position="219"/>
        <end position="330"/>
    </location>
</feature>
<protein>
    <submittedName>
        <fullName evidence="2">Carbohydrate kinase</fullName>
    </submittedName>
</protein>
<keyword evidence="2" id="KW-0808">Transferase</keyword>
<dbReference type="Gene3D" id="3.40.1190.20">
    <property type="match status" value="1"/>
</dbReference>
<evidence type="ECO:0000313" key="3">
    <source>
        <dbReference type="Proteomes" id="UP000477311"/>
    </source>
</evidence>
<proteinExistence type="predicted"/>
<dbReference type="PANTHER" id="PTHR46969:SF1">
    <property type="entry name" value="BIFUNCTIONAL PROTEIN HLDE"/>
    <property type="match status" value="1"/>
</dbReference>
<dbReference type="Proteomes" id="UP000477311">
    <property type="component" value="Unassembled WGS sequence"/>
</dbReference>
<dbReference type="GO" id="GO:0005829">
    <property type="term" value="C:cytosol"/>
    <property type="evidence" value="ECO:0007669"/>
    <property type="project" value="TreeGrafter"/>
</dbReference>
<accession>A0A6M1RIM2</accession>
<evidence type="ECO:0000259" key="1">
    <source>
        <dbReference type="Pfam" id="PF00294"/>
    </source>
</evidence>
<dbReference type="EMBL" id="JAAKYA010000076">
    <property type="protein sequence ID" value="NGO39908.1"/>
    <property type="molecule type" value="Genomic_DNA"/>
</dbReference>
<name>A0A6M1RIM2_9BACT</name>
<dbReference type="RefSeq" id="WP_165108205.1">
    <property type="nucleotide sequence ID" value="NZ_JAAKYA010000076.1"/>
</dbReference>
<dbReference type="PANTHER" id="PTHR46969">
    <property type="entry name" value="BIFUNCTIONAL PROTEIN HLDE"/>
    <property type="match status" value="1"/>
</dbReference>
<keyword evidence="3" id="KW-1185">Reference proteome</keyword>